<dbReference type="InterPro" id="IPR019850">
    <property type="entry name" value="GldD-like"/>
</dbReference>
<organism evidence="2 3">
    <name type="scientific">Algoriphagus alkaliphilus</name>
    <dbReference type="NCBI Taxonomy" id="279824"/>
    <lineage>
        <taxon>Bacteria</taxon>
        <taxon>Pseudomonadati</taxon>
        <taxon>Bacteroidota</taxon>
        <taxon>Cytophagia</taxon>
        <taxon>Cytophagales</taxon>
        <taxon>Cyclobacteriaceae</taxon>
        <taxon>Algoriphagus</taxon>
    </lineage>
</organism>
<sequence>MKNLLILLLLLAGMTSCEKAWLPKPPGYNKIDLPKHAYTRLIGAYPYQLDFSTSSQVEPDSFNLKEKAWINLNYQDFGAKVHLTYKKIDGTNTKFEKLSNDAFKLTAKHQIKAYGIEEGVLITPNGYTAVVAELSGEVPTQFQFFVTDSTNHFLRGAVYFNTAMKNDSLAPVIEYIKIDMTHLMNSVKFVD</sequence>
<evidence type="ECO:0000256" key="1">
    <source>
        <dbReference type="SAM" id="SignalP"/>
    </source>
</evidence>
<protein>
    <submittedName>
        <fullName evidence="2">Gliding motility-associated lipoprotein GldD</fullName>
    </submittedName>
</protein>
<dbReference type="Proteomes" id="UP000198756">
    <property type="component" value="Unassembled WGS sequence"/>
</dbReference>
<reference evidence="3" key="1">
    <citation type="submission" date="2016-10" db="EMBL/GenBank/DDBJ databases">
        <authorList>
            <person name="Varghese N."/>
            <person name="Submissions S."/>
        </authorList>
    </citation>
    <scope>NUCLEOTIDE SEQUENCE [LARGE SCALE GENOMIC DNA]</scope>
    <source>
        <strain evidence="3">DSM 22703</strain>
    </source>
</reference>
<gene>
    <name evidence="2" type="ORF">SAMN03080617_01189</name>
</gene>
<dbReference type="STRING" id="279824.SAMN03080617_01189"/>
<keyword evidence="2" id="KW-0449">Lipoprotein</keyword>
<name>A0A1G5WNP6_9BACT</name>
<dbReference type="Pfam" id="PF25593">
    <property type="entry name" value="GldD_lipo"/>
    <property type="match status" value="1"/>
</dbReference>
<accession>A0A1G5WNP6</accession>
<evidence type="ECO:0000313" key="2">
    <source>
        <dbReference type="EMBL" id="SDA59560.1"/>
    </source>
</evidence>
<feature type="signal peptide" evidence="1">
    <location>
        <begin position="1"/>
        <end position="20"/>
    </location>
</feature>
<dbReference type="OrthoDB" id="679501at2"/>
<dbReference type="NCBIfam" id="TIGR03512">
    <property type="entry name" value="GldD_lipo"/>
    <property type="match status" value="1"/>
</dbReference>
<dbReference type="PROSITE" id="PS51257">
    <property type="entry name" value="PROKAR_LIPOPROTEIN"/>
    <property type="match status" value="1"/>
</dbReference>
<keyword evidence="3" id="KW-1185">Reference proteome</keyword>
<feature type="chain" id="PRO_5011643190" evidence="1">
    <location>
        <begin position="21"/>
        <end position="191"/>
    </location>
</feature>
<keyword evidence="1" id="KW-0732">Signal</keyword>
<evidence type="ECO:0000313" key="3">
    <source>
        <dbReference type="Proteomes" id="UP000198756"/>
    </source>
</evidence>
<dbReference type="AlphaFoldDB" id="A0A1G5WNP6"/>
<dbReference type="EMBL" id="FMXE01000007">
    <property type="protein sequence ID" value="SDA59560.1"/>
    <property type="molecule type" value="Genomic_DNA"/>
</dbReference>
<proteinExistence type="predicted"/>
<dbReference type="RefSeq" id="WP_092729031.1">
    <property type="nucleotide sequence ID" value="NZ_FMXE01000007.1"/>
</dbReference>